<dbReference type="GO" id="GO:0005634">
    <property type="term" value="C:nucleus"/>
    <property type="evidence" value="ECO:0007669"/>
    <property type="project" value="InterPro"/>
</dbReference>
<dbReference type="Proteomes" id="UP000037510">
    <property type="component" value="Unassembled WGS sequence"/>
</dbReference>
<evidence type="ECO:0000313" key="1">
    <source>
        <dbReference type="EMBL" id="KOB73546.1"/>
    </source>
</evidence>
<proteinExistence type="predicted"/>
<dbReference type="Pfam" id="PF06581">
    <property type="entry name" value="p31comet"/>
    <property type="match status" value="1"/>
</dbReference>
<name>A0A0L7LEB6_OPEBR</name>
<dbReference type="InterPro" id="IPR009511">
    <property type="entry name" value="MAD1/Cdc20-bound-Mad2-bd"/>
</dbReference>
<dbReference type="GO" id="GO:0007096">
    <property type="term" value="P:regulation of exit from mitosis"/>
    <property type="evidence" value="ECO:0007669"/>
    <property type="project" value="InterPro"/>
</dbReference>
<accession>A0A0L7LEB6</accession>
<dbReference type="PANTHER" id="PTHR15681:SF1">
    <property type="entry name" value="MAD2L1-BINDING PROTEIN"/>
    <property type="match status" value="1"/>
</dbReference>
<protein>
    <submittedName>
        <fullName evidence="1">MAD2L1-binding protein</fullName>
    </submittedName>
</protein>
<gene>
    <name evidence="1" type="ORF">OBRU01_09567</name>
</gene>
<dbReference type="InterPro" id="IPR053729">
    <property type="entry name" value="MAD2L1BP_domain_sf"/>
</dbReference>
<sequence>MNSISVRKPVKIDLNIGDQLTSISCGHIVVELIKFVVYQRQQIPYTYPWLKQVINKKKLCEDQDVKESFQSEIHYRVASTALENLDFILKSLLQEINSSSLPSEVCIALGGTPVTCKEVYRFILPTACHKPQCHSTLIATDQKIQKNVFRLHVTLTADPKVQHLNSNIEKNISNTHALKHKEKVVRNNIS</sequence>
<dbReference type="PANTHER" id="PTHR15681">
    <property type="entry name" value="MAD2L1-BINDING PROTEIN"/>
    <property type="match status" value="1"/>
</dbReference>
<evidence type="ECO:0000313" key="2">
    <source>
        <dbReference type="Proteomes" id="UP000037510"/>
    </source>
</evidence>
<keyword evidence="2" id="KW-1185">Reference proteome</keyword>
<comment type="caution">
    <text evidence="1">The sequence shown here is derived from an EMBL/GenBank/DDBJ whole genome shotgun (WGS) entry which is preliminary data.</text>
</comment>
<reference evidence="1 2" key="1">
    <citation type="journal article" date="2015" name="Genome Biol. Evol.">
        <title>The genome of winter moth (Operophtera brumata) provides a genomic perspective on sexual dimorphism and phenology.</title>
        <authorList>
            <person name="Derks M.F."/>
            <person name="Smit S."/>
            <person name="Salis L."/>
            <person name="Schijlen E."/>
            <person name="Bossers A."/>
            <person name="Mateman C."/>
            <person name="Pijl A.S."/>
            <person name="de Ridder D."/>
            <person name="Groenen M.A."/>
            <person name="Visser M.E."/>
            <person name="Megens H.J."/>
        </authorList>
    </citation>
    <scope>NUCLEOTIDE SEQUENCE [LARGE SCALE GENOMIC DNA]</scope>
    <source>
        <strain evidence="1">WM2013NL</strain>
        <tissue evidence="1">Head and thorax</tissue>
    </source>
</reference>
<organism evidence="1 2">
    <name type="scientific">Operophtera brumata</name>
    <name type="common">Winter moth</name>
    <name type="synonym">Phalaena brumata</name>
    <dbReference type="NCBI Taxonomy" id="104452"/>
    <lineage>
        <taxon>Eukaryota</taxon>
        <taxon>Metazoa</taxon>
        <taxon>Ecdysozoa</taxon>
        <taxon>Arthropoda</taxon>
        <taxon>Hexapoda</taxon>
        <taxon>Insecta</taxon>
        <taxon>Pterygota</taxon>
        <taxon>Neoptera</taxon>
        <taxon>Endopterygota</taxon>
        <taxon>Lepidoptera</taxon>
        <taxon>Glossata</taxon>
        <taxon>Ditrysia</taxon>
        <taxon>Geometroidea</taxon>
        <taxon>Geometridae</taxon>
        <taxon>Larentiinae</taxon>
        <taxon>Operophtera</taxon>
    </lineage>
</organism>
<dbReference type="AlphaFoldDB" id="A0A0L7LEB6"/>
<dbReference type="EMBL" id="JTDY01001556">
    <property type="protein sequence ID" value="KOB73546.1"/>
    <property type="molecule type" value="Genomic_DNA"/>
</dbReference>
<dbReference type="Gene3D" id="3.30.900.20">
    <property type="match status" value="1"/>
</dbReference>